<reference evidence="1 2" key="1">
    <citation type="submission" date="2016-07" db="EMBL/GenBank/DDBJ databases">
        <title>Acinetobacter sp. ANC 4603.</title>
        <authorList>
            <person name="Radolfova-Krizova L."/>
            <person name="Nemec A."/>
        </authorList>
    </citation>
    <scope>NUCLEOTIDE SEQUENCE [LARGE SCALE GENOMIC DNA]</scope>
    <source>
        <strain evidence="1 2">ANC 4603</strain>
    </source>
</reference>
<evidence type="ECO:0000313" key="2">
    <source>
        <dbReference type="Proteomes" id="UP000186553"/>
    </source>
</evidence>
<dbReference type="Proteomes" id="UP000186553">
    <property type="component" value="Unassembled WGS sequence"/>
</dbReference>
<name>A0A1C3CYH1_9GAMM</name>
<proteinExistence type="predicted"/>
<keyword evidence="2" id="KW-1185">Reference proteome</keyword>
<protein>
    <recommendedName>
        <fullName evidence="3">DUF2345 domain-containing protein</fullName>
    </recommendedName>
</protein>
<evidence type="ECO:0000313" key="1">
    <source>
        <dbReference type="EMBL" id="ODA13814.1"/>
    </source>
</evidence>
<dbReference type="RefSeq" id="WP_068886677.1">
    <property type="nucleotide sequence ID" value="NZ_CBCRUU010000001.1"/>
</dbReference>
<accession>A0A1C3CYH1</accession>
<dbReference type="STRING" id="1891224.BBP83_05505"/>
<organism evidence="1 2">
    <name type="scientific">Acinetobacter celticus</name>
    <dbReference type="NCBI Taxonomy" id="1891224"/>
    <lineage>
        <taxon>Bacteria</taxon>
        <taxon>Pseudomonadati</taxon>
        <taxon>Pseudomonadota</taxon>
        <taxon>Gammaproteobacteria</taxon>
        <taxon>Moraxellales</taxon>
        <taxon>Moraxellaceae</taxon>
        <taxon>Acinetobacter</taxon>
    </lineage>
</organism>
<gene>
    <name evidence="1" type="ORF">BBP83_05505</name>
</gene>
<dbReference type="EMBL" id="MBDL01000008">
    <property type="protein sequence ID" value="ODA13814.1"/>
    <property type="molecule type" value="Genomic_DNA"/>
</dbReference>
<dbReference type="AlphaFoldDB" id="A0A1C3CYH1"/>
<sequence length="114" mass="12915">MAGGSQIIINKDGIKIITPAKFEVKAGQHVFQSGAKVDIVRTILPDIRVETEHRNFQAINSENNEILINIPYSILNKRTGIKTYGFTDEKGMTHTIKSPETDEIEVKWFDQEEN</sequence>
<comment type="caution">
    <text evidence="1">The sequence shown here is derived from an EMBL/GenBank/DDBJ whole genome shotgun (WGS) entry which is preliminary data.</text>
</comment>
<evidence type="ECO:0008006" key="3">
    <source>
        <dbReference type="Google" id="ProtNLM"/>
    </source>
</evidence>